<dbReference type="RefSeq" id="WP_058745547.1">
    <property type="nucleotide sequence ID" value="NZ_LDTF01000048.1"/>
</dbReference>
<evidence type="ECO:0000313" key="1">
    <source>
        <dbReference type="EMBL" id="KTT98150.1"/>
    </source>
</evidence>
<gene>
    <name evidence="1" type="ORF">NS355_09905</name>
</gene>
<protein>
    <submittedName>
        <fullName evidence="1">Uncharacterized protein</fullName>
    </submittedName>
</protein>
<sequence length="301" mass="32653">MTDGIAFHGDPAVKVQALAKLRQHIAAGTFVYFPAWEDGKANVIGAIVEADDTPRYAEMLGYPIALAETLPKFINDGFRPQDAAAAFAEAWLERTPVGADLSRIVSQLVLALLDDADLAAITGRHPELEHCRLGILDLHRRVVGGETPDRKAWKTHRLAAVAATDGLGDAELDRLAGNVVEAAAWPGTMRTVLRDTLSASGSFHLRRSLVAIGWTMEDESRVFHIREQAEKDGYKAEFSGLDRLFAILNADHPALAGGFRARLQQMEGTSARCRALAWQAVELMEQAPIVALSPMPTNADA</sequence>
<dbReference type="Proteomes" id="UP000073923">
    <property type="component" value="Unassembled WGS sequence"/>
</dbReference>
<accession>A0A147IRU5</accession>
<comment type="caution">
    <text evidence="1">The sequence shown here is derived from an EMBL/GenBank/DDBJ whole genome shotgun (WGS) entry which is preliminary data.</text>
</comment>
<reference evidence="1 2" key="1">
    <citation type="journal article" date="2016" name="Front. Microbiol.">
        <title>Genomic Resource of Rice Seed Associated Bacteria.</title>
        <authorList>
            <person name="Midha S."/>
            <person name="Bansal K."/>
            <person name="Sharma S."/>
            <person name="Kumar N."/>
            <person name="Patil P.P."/>
            <person name="Chaudhry V."/>
            <person name="Patil P.B."/>
        </authorList>
    </citation>
    <scope>NUCLEOTIDE SEQUENCE [LARGE SCALE GENOMIC DNA]</scope>
    <source>
        <strain evidence="1 2">NS355</strain>
    </source>
</reference>
<dbReference type="AlphaFoldDB" id="A0A147IRU5"/>
<dbReference type="OrthoDB" id="7511296at2"/>
<organism evidence="1 2">
    <name type="scientific">Sphingomonas yabuuchiae</name>
    <dbReference type="NCBI Taxonomy" id="172044"/>
    <lineage>
        <taxon>Bacteria</taxon>
        <taxon>Pseudomonadati</taxon>
        <taxon>Pseudomonadota</taxon>
        <taxon>Alphaproteobacteria</taxon>
        <taxon>Sphingomonadales</taxon>
        <taxon>Sphingomonadaceae</taxon>
        <taxon>Sphingomonas</taxon>
    </lineage>
</organism>
<dbReference type="EMBL" id="LDTF01000048">
    <property type="protein sequence ID" value="KTT98150.1"/>
    <property type="molecule type" value="Genomic_DNA"/>
</dbReference>
<evidence type="ECO:0000313" key="2">
    <source>
        <dbReference type="Proteomes" id="UP000073923"/>
    </source>
</evidence>
<dbReference type="PATRIC" id="fig|172044.3.peg.1922"/>
<name>A0A147IRU5_9SPHN</name>
<proteinExistence type="predicted"/>